<keyword evidence="2" id="KW-1133">Transmembrane helix</keyword>
<evidence type="ECO:0000256" key="1">
    <source>
        <dbReference type="SAM" id="MobiDB-lite"/>
    </source>
</evidence>
<protein>
    <submittedName>
        <fullName evidence="3">Uncharacterized protein</fullName>
    </submittedName>
</protein>
<keyword evidence="2" id="KW-0472">Membrane</keyword>
<dbReference type="OrthoDB" id="10027416at2759"/>
<dbReference type="STRING" id="151549.A0A4C1WCS7"/>
<feature type="region of interest" description="Disordered" evidence="1">
    <location>
        <begin position="1"/>
        <end position="29"/>
    </location>
</feature>
<sequence length="160" mass="17768">MRYRHHLSHDPGSPAIPAPRPAPGSRRQSRRYLHWPQQPTCRLSSILNDSATSKCTTVTTIEVFGTALDSHFSNTYMSIADILARRLSLVVGCCMGFVVFVGLVSALGYMKSKKRPIVAKPESQETPQYISYQHFPGQTTERCLASATDINTISDKTKPE</sequence>
<keyword evidence="2" id="KW-0812">Transmembrane</keyword>
<evidence type="ECO:0000256" key="2">
    <source>
        <dbReference type="SAM" id="Phobius"/>
    </source>
</evidence>
<gene>
    <name evidence="3" type="ORF">EVAR_40388_1</name>
</gene>
<accession>A0A4C1WCS7</accession>
<reference evidence="3 4" key="1">
    <citation type="journal article" date="2019" name="Commun. Biol.">
        <title>The bagworm genome reveals a unique fibroin gene that provides high tensile strength.</title>
        <authorList>
            <person name="Kono N."/>
            <person name="Nakamura H."/>
            <person name="Ohtoshi R."/>
            <person name="Tomita M."/>
            <person name="Numata K."/>
            <person name="Arakawa K."/>
        </authorList>
    </citation>
    <scope>NUCLEOTIDE SEQUENCE [LARGE SCALE GENOMIC DNA]</scope>
</reference>
<keyword evidence="4" id="KW-1185">Reference proteome</keyword>
<comment type="caution">
    <text evidence="3">The sequence shown here is derived from an EMBL/GenBank/DDBJ whole genome shotgun (WGS) entry which is preliminary data.</text>
</comment>
<evidence type="ECO:0000313" key="4">
    <source>
        <dbReference type="Proteomes" id="UP000299102"/>
    </source>
</evidence>
<name>A0A4C1WCS7_EUMVA</name>
<dbReference type="AlphaFoldDB" id="A0A4C1WCS7"/>
<organism evidence="3 4">
    <name type="scientific">Eumeta variegata</name>
    <name type="common">Bagworm moth</name>
    <name type="synonym">Eumeta japonica</name>
    <dbReference type="NCBI Taxonomy" id="151549"/>
    <lineage>
        <taxon>Eukaryota</taxon>
        <taxon>Metazoa</taxon>
        <taxon>Ecdysozoa</taxon>
        <taxon>Arthropoda</taxon>
        <taxon>Hexapoda</taxon>
        <taxon>Insecta</taxon>
        <taxon>Pterygota</taxon>
        <taxon>Neoptera</taxon>
        <taxon>Endopterygota</taxon>
        <taxon>Lepidoptera</taxon>
        <taxon>Glossata</taxon>
        <taxon>Ditrysia</taxon>
        <taxon>Tineoidea</taxon>
        <taxon>Psychidae</taxon>
        <taxon>Oiketicinae</taxon>
        <taxon>Eumeta</taxon>
    </lineage>
</organism>
<feature type="transmembrane region" description="Helical" evidence="2">
    <location>
        <begin position="87"/>
        <end position="110"/>
    </location>
</feature>
<dbReference type="Proteomes" id="UP000299102">
    <property type="component" value="Unassembled WGS sequence"/>
</dbReference>
<proteinExistence type="predicted"/>
<dbReference type="EMBL" id="BGZK01000514">
    <property type="protein sequence ID" value="GBP47964.1"/>
    <property type="molecule type" value="Genomic_DNA"/>
</dbReference>
<evidence type="ECO:0000313" key="3">
    <source>
        <dbReference type="EMBL" id="GBP47964.1"/>
    </source>
</evidence>